<evidence type="ECO:0000313" key="3">
    <source>
        <dbReference type="Proteomes" id="UP001465976"/>
    </source>
</evidence>
<evidence type="ECO:0000256" key="1">
    <source>
        <dbReference type="SAM" id="MobiDB-lite"/>
    </source>
</evidence>
<accession>A0ABR3FMS5</accession>
<protein>
    <submittedName>
        <fullName evidence="2">Uncharacterized protein</fullName>
    </submittedName>
</protein>
<comment type="caution">
    <text evidence="2">The sequence shown here is derived from an EMBL/GenBank/DDBJ whole genome shotgun (WGS) entry which is preliminary data.</text>
</comment>
<gene>
    <name evidence="2" type="ORF">V5O48_005262</name>
</gene>
<feature type="compositionally biased region" description="Low complexity" evidence="1">
    <location>
        <begin position="47"/>
        <end position="59"/>
    </location>
</feature>
<proteinExistence type="predicted"/>
<keyword evidence="3" id="KW-1185">Reference proteome</keyword>
<dbReference type="Proteomes" id="UP001465976">
    <property type="component" value="Unassembled WGS sequence"/>
</dbReference>
<dbReference type="EMBL" id="JBAHYK010000205">
    <property type="protein sequence ID" value="KAL0576720.1"/>
    <property type="molecule type" value="Genomic_DNA"/>
</dbReference>
<evidence type="ECO:0000313" key="2">
    <source>
        <dbReference type="EMBL" id="KAL0576720.1"/>
    </source>
</evidence>
<feature type="region of interest" description="Disordered" evidence="1">
    <location>
        <begin position="1"/>
        <end position="92"/>
    </location>
</feature>
<organism evidence="2 3">
    <name type="scientific">Marasmius crinis-equi</name>
    <dbReference type="NCBI Taxonomy" id="585013"/>
    <lineage>
        <taxon>Eukaryota</taxon>
        <taxon>Fungi</taxon>
        <taxon>Dikarya</taxon>
        <taxon>Basidiomycota</taxon>
        <taxon>Agaricomycotina</taxon>
        <taxon>Agaricomycetes</taxon>
        <taxon>Agaricomycetidae</taxon>
        <taxon>Agaricales</taxon>
        <taxon>Marasmiineae</taxon>
        <taxon>Marasmiaceae</taxon>
        <taxon>Marasmius</taxon>
    </lineage>
</organism>
<sequence length="219" mass="23933">MSNPSPQDRASRRSGAVWSFSPPTLESSEPELAYNVPHNPASLANLDSPIDSPAISDSPGLRITCDSSESPSSDSEATDVPSSASELASDNEVYSDDENIFSGFSLDVEASAGQDRGASASSRTGDFYFHDRNSQHTQDALDLQLRELKSLMSEANQILKAYAINDRSTLIFEQKLDQVEHDMLQALNKSRRIKAKLAEKRMVLLSAVSSRLEVFLHSP</sequence>
<feature type="compositionally biased region" description="Low complexity" evidence="1">
    <location>
        <begin position="66"/>
        <end position="75"/>
    </location>
</feature>
<reference evidence="2 3" key="1">
    <citation type="submission" date="2024-02" db="EMBL/GenBank/DDBJ databases">
        <title>A draft genome for the cacao thread blight pathogen Marasmius crinis-equi.</title>
        <authorList>
            <person name="Cohen S.P."/>
            <person name="Baruah I.K."/>
            <person name="Amoako-Attah I."/>
            <person name="Bukari Y."/>
            <person name="Meinhardt L.W."/>
            <person name="Bailey B.A."/>
        </authorList>
    </citation>
    <scope>NUCLEOTIDE SEQUENCE [LARGE SCALE GENOMIC DNA]</scope>
    <source>
        <strain evidence="2 3">GH-76</strain>
    </source>
</reference>
<name>A0ABR3FMS5_9AGAR</name>